<sequence>MITVKPLEPHAFDFFMDMHYESIHILEGKPAKHELLNTPSLKKYHEGWGREGDRALVALRDGHLAGAVWYRLFDATNKGYGYVDDDTPELGIAVHPEYRGSGIGRILMHEIIKQAERDGYPSLSLSVDPHNSSAVKLYQHLGFVYWGISGTSWTMKLDIQSPSA</sequence>
<keyword evidence="2" id="KW-0012">Acyltransferase</keyword>
<dbReference type="Proteomes" id="UP000215596">
    <property type="component" value="Unassembled WGS sequence"/>
</dbReference>
<comment type="caution">
    <text evidence="4">The sequence shown here is derived from an EMBL/GenBank/DDBJ whole genome shotgun (WGS) entry which is preliminary data.</text>
</comment>
<dbReference type="InterPro" id="IPR000182">
    <property type="entry name" value="GNAT_dom"/>
</dbReference>
<proteinExistence type="predicted"/>
<name>A0A268ENK2_9BACL</name>
<evidence type="ECO:0000256" key="1">
    <source>
        <dbReference type="ARBA" id="ARBA00022679"/>
    </source>
</evidence>
<dbReference type="InterPro" id="IPR050680">
    <property type="entry name" value="YpeA/RimI_acetyltransf"/>
</dbReference>
<dbReference type="CDD" id="cd04301">
    <property type="entry name" value="NAT_SF"/>
    <property type="match status" value="1"/>
</dbReference>
<dbReference type="Pfam" id="PF00583">
    <property type="entry name" value="Acetyltransf_1"/>
    <property type="match status" value="1"/>
</dbReference>
<keyword evidence="1 4" id="KW-0808">Transferase</keyword>
<dbReference type="SUPFAM" id="SSF55729">
    <property type="entry name" value="Acyl-CoA N-acyltransferases (Nat)"/>
    <property type="match status" value="1"/>
</dbReference>
<dbReference type="GO" id="GO:0016747">
    <property type="term" value="F:acyltransferase activity, transferring groups other than amino-acyl groups"/>
    <property type="evidence" value="ECO:0007669"/>
    <property type="project" value="InterPro"/>
</dbReference>
<evidence type="ECO:0000256" key="2">
    <source>
        <dbReference type="ARBA" id="ARBA00023315"/>
    </source>
</evidence>
<dbReference type="AlphaFoldDB" id="A0A268ENK2"/>
<gene>
    <name evidence="4" type="ORF">CHH67_17235</name>
</gene>
<dbReference type="RefSeq" id="WP_095266448.1">
    <property type="nucleotide sequence ID" value="NZ_NPBY01000052.1"/>
</dbReference>
<organism evidence="4 5">
    <name type="scientific">Paenibacillus campinasensis</name>
    <dbReference type="NCBI Taxonomy" id="66347"/>
    <lineage>
        <taxon>Bacteria</taxon>
        <taxon>Bacillati</taxon>
        <taxon>Bacillota</taxon>
        <taxon>Bacilli</taxon>
        <taxon>Bacillales</taxon>
        <taxon>Paenibacillaceae</taxon>
        <taxon>Paenibacillus</taxon>
    </lineage>
</organism>
<accession>A0A268ENK2</accession>
<dbReference type="PROSITE" id="PS51186">
    <property type="entry name" value="GNAT"/>
    <property type="match status" value="1"/>
</dbReference>
<reference evidence="4 5" key="1">
    <citation type="submission" date="2017-07" db="EMBL/GenBank/DDBJ databases">
        <title>Isolation and whole genome analysis of endospore-forming bacteria from heroin.</title>
        <authorList>
            <person name="Kalinowski J."/>
            <person name="Ahrens B."/>
            <person name="Al-Dilaimi A."/>
            <person name="Winkler A."/>
            <person name="Wibberg D."/>
            <person name="Schleenbecker U."/>
            <person name="Ruckert C."/>
            <person name="Wolfel R."/>
            <person name="Grass G."/>
        </authorList>
    </citation>
    <scope>NUCLEOTIDE SEQUENCE [LARGE SCALE GENOMIC DNA]</scope>
    <source>
        <strain evidence="4 5">7537-G1</strain>
    </source>
</reference>
<dbReference type="EMBL" id="NPBY01000052">
    <property type="protein sequence ID" value="PAD74693.1"/>
    <property type="molecule type" value="Genomic_DNA"/>
</dbReference>
<evidence type="ECO:0000259" key="3">
    <source>
        <dbReference type="PROSITE" id="PS51186"/>
    </source>
</evidence>
<feature type="domain" description="N-acetyltransferase" evidence="3">
    <location>
        <begin position="2"/>
        <end position="160"/>
    </location>
</feature>
<protein>
    <submittedName>
        <fullName evidence="4">GNAT family N-acetyltransferase</fullName>
    </submittedName>
</protein>
<dbReference type="OrthoDB" id="9790865at2"/>
<dbReference type="InterPro" id="IPR016181">
    <property type="entry name" value="Acyl_CoA_acyltransferase"/>
</dbReference>
<evidence type="ECO:0000313" key="5">
    <source>
        <dbReference type="Proteomes" id="UP000215596"/>
    </source>
</evidence>
<dbReference type="Gene3D" id="3.40.630.30">
    <property type="match status" value="1"/>
</dbReference>
<dbReference type="PANTHER" id="PTHR43420">
    <property type="entry name" value="ACETYLTRANSFERASE"/>
    <property type="match status" value="1"/>
</dbReference>
<evidence type="ECO:0000313" key="4">
    <source>
        <dbReference type="EMBL" id="PAD74693.1"/>
    </source>
</evidence>